<gene>
    <name evidence="1" type="ORF">ACFFSY_08515</name>
</gene>
<protein>
    <submittedName>
        <fullName evidence="1">Uncharacterized protein</fullName>
    </submittedName>
</protein>
<comment type="caution">
    <text evidence="1">The sequence shown here is derived from an EMBL/GenBank/DDBJ whole genome shotgun (WGS) entry which is preliminary data.</text>
</comment>
<proteinExistence type="predicted"/>
<organism evidence="1 2">
    <name type="scientific">Paenibacillus aurantiacus</name>
    <dbReference type="NCBI Taxonomy" id="1936118"/>
    <lineage>
        <taxon>Bacteria</taxon>
        <taxon>Bacillati</taxon>
        <taxon>Bacillota</taxon>
        <taxon>Bacilli</taxon>
        <taxon>Bacillales</taxon>
        <taxon>Paenibacillaceae</taxon>
        <taxon>Paenibacillus</taxon>
    </lineage>
</organism>
<dbReference type="Proteomes" id="UP001589747">
    <property type="component" value="Unassembled WGS sequence"/>
</dbReference>
<accession>A0ABV5KL69</accession>
<evidence type="ECO:0000313" key="2">
    <source>
        <dbReference type="Proteomes" id="UP001589747"/>
    </source>
</evidence>
<dbReference type="RefSeq" id="WP_377492785.1">
    <property type="nucleotide sequence ID" value="NZ_JBHMDO010000015.1"/>
</dbReference>
<sequence length="279" mass="30469">MIHRNAPYAPSFHLSLLFASILLLLTLSAPLAVSALSLTESAKSALDKTAAEADTATRGKLQSGWNELVLLERQQEQQDERIDAFHYRNTDALAAVRKSIREIGQSRIAKLEQETAAKKKQYEPLFASYSSVGQQLALARQIGSKTAASLLKAQQDAMKPAVQLAKLDIRAKQEALAAAKAQVAKQIKLAREVLEGIDPLNTRIQAYKSAMRTPKKHLSTAWSNFTSAARKKNAAGALAGLTATLQLSRQILEQKKEVAACEERIYAVILRTKTQIPAA</sequence>
<reference evidence="1 2" key="1">
    <citation type="submission" date="2024-09" db="EMBL/GenBank/DDBJ databases">
        <authorList>
            <person name="Sun Q."/>
            <person name="Mori K."/>
        </authorList>
    </citation>
    <scope>NUCLEOTIDE SEQUENCE [LARGE SCALE GENOMIC DNA]</scope>
    <source>
        <strain evidence="1 2">TISTR 2452</strain>
    </source>
</reference>
<dbReference type="EMBL" id="JBHMDO010000015">
    <property type="protein sequence ID" value="MFB9325970.1"/>
    <property type="molecule type" value="Genomic_DNA"/>
</dbReference>
<keyword evidence="2" id="KW-1185">Reference proteome</keyword>
<name>A0ABV5KL69_9BACL</name>
<evidence type="ECO:0000313" key="1">
    <source>
        <dbReference type="EMBL" id="MFB9325970.1"/>
    </source>
</evidence>